<gene>
    <name evidence="1" type="ORF">GALL_504250</name>
</gene>
<comment type="caution">
    <text evidence="1">The sequence shown here is derived from an EMBL/GenBank/DDBJ whole genome shotgun (WGS) entry which is preliminary data.</text>
</comment>
<sequence>MGRWIAIGTVPGWDDLDKFTTDLKATGRWRVDPRTTITEVVALADGRVIAECHANTRADFDAWLEKTGFQVDSLTPIAHIARAGDIWKIT</sequence>
<reference evidence="1" key="1">
    <citation type="submission" date="2016-10" db="EMBL/GenBank/DDBJ databases">
        <title>Sequence of Gallionella enrichment culture.</title>
        <authorList>
            <person name="Poehlein A."/>
            <person name="Muehling M."/>
            <person name="Daniel R."/>
        </authorList>
    </citation>
    <scope>NUCLEOTIDE SEQUENCE</scope>
</reference>
<name>A0A1J5P9N0_9ZZZZ</name>
<dbReference type="AlphaFoldDB" id="A0A1J5P9N0"/>
<proteinExistence type="predicted"/>
<evidence type="ECO:0000313" key="1">
    <source>
        <dbReference type="EMBL" id="OIQ67990.1"/>
    </source>
</evidence>
<protein>
    <submittedName>
        <fullName evidence="1">Uncharacterized protein</fullName>
    </submittedName>
</protein>
<accession>A0A1J5P9N0</accession>
<organism evidence="1">
    <name type="scientific">mine drainage metagenome</name>
    <dbReference type="NCBI Taxonomy" id="410659"/>
    <lineage>
        <taxon>unclassified sequences</taxon>
        <taxon>metagenomes</taxon>
        <taxon>ecological metagenomes</taxon>
    </lineage>
</organism>
<dbReference type="EMBL" id="MLJW01005573">
    <property type="protein sequence ID" value="OIQ67990.1"/>
    <property type="molecule type" value="Genomic_DNA"/>
</dbReference>